<dbReference type="Gene3D" id="2.60.120.200">
    <property type="match status" value="1"/>
</dbReference>
<comment type="caution">
    <text evidence="4">The sequence shown here is derived from an EMBL/GenBank/DDBJ whole genome shotgun (WGS) entry which is preliminary data.</text>
</comment>
<dbReference type="InterPro" id="IPR013320">
    <property type="entry name" value="ConA-like_dom_sf"/>
</dbReference>
<dbReference type="PROSITE" id="PS51762">
    <property type="entry name" value="GH16_2"/>
    <property type="match status" value="1"/>
</dbReference>
<dbReference type="PANTHER" id="PTHR10963:SF55">
    <property type="entry name" value="GLYCOSIDE HYDROLASE FAMILY 16 PROTEIN"/>
    <property type="match status" value="1"/>
</dbReference>
<reference evidence="5" key="1">
    <citation type="submission" date="2018-09" db="EMBL/GenBank/DDBJ databases">
        <authorList>
            <person name="Livingstone P.G."/>
            <person name="Whitworth D.E."/>
        </authorList>
    </citation>
    <scope>NUCLEOTIDE SEQUENCE [LARGE SCALE GENOMIC DNA]</scope>
    <source>
        <strain evidence="5">CA054A</strain>
    </source>
</reference>
<dbReference type="AlphaFoldDB" id="A0A3A8JQ84"/>
<feature type="signal peptide" evidence="2">
    <location>
        <begin position="1"/>
        <end position="24"/>
    </location>
</feature>
<evidence type="ECO:0000259" key="3">
    <source>
        <dbReference type="PROSITE" id="PS51762"/>
    </source>
</evidence>
<dbReference type="PROSITE" id="PS51257">
    <property type="entry name" value="PROKAR_LIPOPROTEIN"/>
    <property type="match status" value="1"/>
</dbReference>
<sequence length="286" mass="31422">MTSRRVLVALAVSGLGLMSCDPAAGVDNKPETPKPDTVLPDTGWELVWQDEFDGPAGSLPASERWRPEVGGDGWGNGQFEYNTNRAQNASLDGEGHLAITARKERFQGNDYTSARLSTKGRFTHTYGRIEARIMLPAGRGIWPAFWMLGADVDQVGWPECGEIDIMEHRGQIPSIVRSSLHGPGYSGGQNIGREHAVGGGKLQTDFHVYAVEIEPGRVRFMLDETVYFEATPDNLPSGRKWVYDHPFFIILNVAVGGSFVGPPDSSTVFPQTMKVDYVRVYARPTP</sequence>
<gene>
    <name evidence="4" type="ORF">D7V88_08560</name>
</gene>
<dbReference type="OrthoDB" id="9809583at2"/>
<dbReference type="CDD" id="cd08023">
    <property type="entry name" value="GH16_laminarinase_like"/>
    <property type="match status" value="1"/>
</dbReference>
<dbReference type="Pfam" id="PF00722">
    <property type="entry name" value="Glyco_hydro_16"/>
    <property type="match status" value="1"/>
</dbReference>
<name>A0A3A8JQ84_9BACT</name>
<feature type="chain" id="PRO_5017338347" evidence="2">
    <location>
        <begin position="25"/>
        <end position="286"/>
    </location>
</feature>
<dbReference type="GO" id="GO:0005975">
    <property type="term" value="P:carbohydrate metabolic process"/>
    <property type="evidence" value="ECO:0007669"/>
    <property type="project" value="InterPro"/>
</dbReference>
<evidence type="ECO:0000313" key="4">
    <source>
        <dbReference type="EMBL" id="RKG91793.1"/>
    </source>
</evidence>
<organism evidence="4 5">
    <name type="scientific">Corallococcus terminator</name>
    <dbReference type="NCBI Taxonomy" id="2316733"/>
    <lineage>
        <taxon>Bacteria</taxon>
        <taxon>Pseudomonadati</taxon>
        <taxon>Myxococcota</taxon>
        <taxon>Myxococcia</taxon>
        <taxon>Myxococcales</taxon>
        <taxon>Cystobacterineae</taxon>
        <taxon>Myxococcaceae</taxon>
        <taxon>Corallococcus</taxon>
    </lineage>
</organism>
<dbReference type="Proteomes" id="UP000268094">
    <property type="component" value="Unassembled WGS sequence"/>
</dbReference>
<evidence type="ECO:0000256" key="2">
    <source>
        <dbReference type="SAM" id="SignalP"/>
    </source>
</evidence>
<feature type="domain" description="GH16" evidence="3">
    <location>
        <begin position="27"/>
        <end position="286"/>
    </location>
</feature>
<dbReference type="EMBL" id="RAVZ01000039">
    <property type="protein sequence ID" value="RKG91793.1"/>
    <property type="molecule type" value="Genomic_DNA"/>
</dbReference>
<dbReference type="GO" id="GO:0004553">
    <property type="term" value="F:hydrolase activity, hydrolyzing O-glycosyl compounds"/>
    <property type="evidence" value="ECO:0007669"/>
    <property type="project" value="InterPro"/>
</dbReference>
<keyword evidence="5" id="KW-1185">Reference proteome</keyword>
<evidence type="ECO:0000256" key="1">
    <source>
        <dbReference type="ARBA" id="ARBA00006865"/>
    </source>
</evidence>
<dbReference type="SUPFAM" id="SSF49899">
    <property type="entry name" value="Concanavalin A-like lectins/glucanases"/>
    <property type="match status" value="1"/>
</dbReference>
<dbReference type="RefSeq" id="WP_120540116.1">
    <property type="nucleotide sequence ID" value="NZ_RAVZ01000039.1"/>
</dbReference>
<accession>A0A3A8JQ84</accession>
<keyword evidence="4" id="KW-0378">Hydrolase</keyword>
<comment type="similarity">
    <text evidence="1">Belongs to the glycosyl hydrolase 16 family.</text>
</comment>
<keyword evidence="2" id="KW-0732">Signal</keyword>
<evidence type="ECO:0000313" key="5">
    <source>
        <dbReference type="Proteomes" id="UP000268094"/>
    </source>
</evidence>
<dbReference type="InterPro" id="IPR050546">
    <property type="entry name" value="Glycosyl_Hydrlase_16"/>
</dbReference>
<proteinExistence type="inferred from homology"/>
<dbReference type="PANTHER" id="PTHR10963">
    <property type="entry name" value="GLYCOSYL HYDROLASE-RELATED"/>
    <property type="match status" value="1"/>
</dbReference>
<dbReference type="InterPro" id="IPR000757">
    <property type="entry name" value="Beta-glucanase-like"/>
</dbReference>
<protein>
    <submittedName>
        <fullName evidence="4">Glycoside hydrolase family 16 protein</fullName>
    </submittedName>
</protein>